<dbReference type="SMART" id="SM00382">
    <property type="entry name" value="AAA"/>
    <property type="match status" value="1"/>
</dbReference>
<reference evidence="3" key="1">
    <citation type="submission" date="2015-12" db="EMBL/GenBank/DDBJ databases">
        <title>Complete genome sequence of Lutibacter profundus strain LP1.</title>
        <authorList>
            <person name="Wissuwa J."/>
            <person name="Le Moine Bauer S."/>
            <person name="Stokke R."/>
            <person name="Dahle H."/>
            <person name="Steen I.H."/>
        </authorList>
    </citation>
    <scope>NUCLEOTIDE SEQUENCE [LARGE SCALE GENOMIC DNA]</scope>
    <source>
        <strain evidence="3">LP1</strain>
    </source>
</reference>
<evidence type="ECO:0000313" key="2">
    <source>
        <dbReference type="EMBL" id="AMC10869.1"/>
    </source>
</evidence>
<sequence>MIERILLKKIKKQLYKGKAIILLGPRQVGKTTLLKELSKQEKGVLWINADNIEDRELFNQPSATRLKAIIGNYKIVIVDEAQRIEDIGVKLKLITDELKHIQLIATGSSSFELSNNINEPLTGRKFEHQLYPISFGELVNQHHLLNELKMLNHRLIYGSYPDVINNAGNEKEILQQLTNSYLYKDILEWNRIKKSDKIIKLLQAISFQVGNQVSYHELGQTVGLNSETVESYINLLEQSFVVFKLSSFSRNLRNELKKSHKIYFYDNGVRNSLIANYNPISLRNDVGALWENYLISERVKYCEYHKIYSNKFFWRTHSGQEIDYIEEREGKLFAYEFKWNKNKKTKIPIAFQKAYDNYDFKVITTGNYETFIN</sequence>
<dbReference type="KEGG" id="lut:Lupro_06255"/>
<organism evidence="2 3">
    <name type="scientific">Lutibacter profundi</name>
    <dbReference type="NCBI Taxonomy" id="1622118"/>
    <lineage>
        <taxon>Bacteria</taxon>
        <taxon>Pseudomonadati</taxon>
        <taxon>Bacteroidota</taxon>
        <taxon>Flavobacteriia</taxon>
        <taxon>Flavobacteriales</taxon>
        <taxon>Flavobacteriaceae</taxon>
        <taxon>Lutibacter</taxon>
    </lineage>
</organism>
<protein>
    <submittedName>
        <fullName evidence="2">ATPase</fullName>
    </submittedName>
</protein>
<dbReference type="PANTHER" id="PTHR43566">
    <property type="entry name" value="CONSERVED PROTEIN"/>
    <property type="match status" value="1"/>
</dbReference>
<dbReference type="RefSeq" id="WP_068207464.1">
    <property type="nucleotide sequence ID" value="NZ_CP013355.1"/>
</dbReference>
<dbReference type="Proteomes" id="UP000059672">
    <property type="component" value="Chromosome"/>
</dbReference>
<accession>A0A120IE84</accession>
<dbReference type="PATRIC" id="fig|1622118.3.peg.1297"/>
<evidence type="ECO:0000313" key="3">
    <source>
        <dbReference type="Proteomes" id="UP000059672"/>
    </source>
</evidence>
<dbReference type="Pfam" id="PF13173">
    <property type="entry name" value="AAA_14"/>
    <property type="match status" value="1"/>
</dbReference>
<proteinExistence type="predicted"/>
<reference evidence="2 3" key="2">
    <citation type="journal article" date="2016" name="Int. J. Syst. Evol. Microbiol.">
        <title>Lutibacter profundi sp. nov., isolated from a deep-sea hydrothermal system on the Arctic Mid-Ocean Ridge and emended description of the genus Lutibacter.</title>
        <authorList>
            <person name="Le Moine Bauer S."/>
            <person name="Roalkvam I."/>
            <person name="Steen I.H."/>
            <person name="Dahle H."/>
        </authorList>
    </citation>
    <scope>NUCLEOTIDE SEQUENCE [LARGE SCALE GENOMIC DNA]</scope>
    <source>
        <strain evidence="2 3">LP1</strain>
    </source>
</reference>
<dbReference type="InterPro" id="IPR003593">
    <property type="entry name" value="AAA+_ATPase"/>
</dbReference>
<dbReference type="PANTHER" id="PTHR43566:SF1">
    <property type="entry name" value="AAA+ ATPASE DOMAIN-CONTAINING PROTEIN"/>
    <property type="match status" value="1"/>
</dbReference>
<dbReference type="AlphaFoldDB" id="A0A120IE84"/>
<dbReference type="Pfam" id="PF13635">
    <property type="entry name" value="DUF4143"/>
    <property type="match status" value="1"/>
</dbReference>
<dbReference type="STRING" id="1622118.Lupro_06255"/>
<dbReference type="EMBL" id="CP013355">
    <property type="protein sequence ID" value="AMC10869.1"/>
    <property type="molecule type" value="Genomic_DNA"/>
</dbReference>
<evidence type="ECO:0000259" key="1">
    <source>
        <dbReference type="SMART" id="SM00382"/>
    </source>
</evidence>
<dbReference type="Gene3D" id="3.40.50.300">
    <property type="entry name" value="P-loop containing nucleotide triphosphate hydrolases"/>
    <property type="match status" value="1"/>
</dbReference>
<dbReference type="InterPro" id="IPR041682">
    <property type="entry name" value="AAA_14"/>
</dbReference>
<keyword evidence="3" id="KW-1185">Reference proteome</keyword>
<dbReference type="SUPFAM" id="SSF52540">
    <property type="entry name" value="P-loop containing nucleoside triphosphate hydrolases"/>
    <property type="match status" value="1"/>
</dbReference>
<name>A0A120IE84_9FLAO</name>
<dbReference type="OrthoDB" id="9778168at2"/>
<dbReference type="InterPro" id="IPR027417">
    <property type="entry name" value="P-loop_NTPase"/>
</dbReference>
<feature type="domain" description="AAA+ ATPase" evidence="1">
    <location>
        <begin position="16"/>
        <end position="136"/>
    </location>
</feature>
<dbReference type="InterPro" id="IPR025420">
    <property type="entry name" value="DUF4143"/>
</dbReference>
<gene>
    <name evidence="2" type="ORF">Lupro_06255</name>
</gene>